<keyword evidence="2" id="KW-1185">Reference proteome</keyword>
<evidence type="ECO:0008006" key="3">
    <source>
        <dbReference type="Google" id="ProtNLM"/>
    </source>
</evidence>
<comment type="caution">
    <text evidence="1">The sequence shown here is derived from an EMBL/GenBank/DDBJ whole genome shotgun (WGS) entry which is preliminary data.</text>
</comment>
<proteinExistence type="predicted"/>
<evidence type="ECO:0000313" key="1">
    <source>
        <dbReference type="EMBL" id="KAK5051385.1"/>
    </source>
</evidence>
<evidence type="ECO:0000313" key="2">
    <source>
        <dbReference type="Proteomes" id="UP001358417"/>
    </source>
</evidence>
<dbReference type="Proteomes" id="UP001358417">
    <property type="component" value="Unassembled WGS sequence"/>
</dbReference>
<gene>
    <name evidence="1" type="ORF">LTR84_003037</name>
</gene>
<sequence>MTEPSVNDGFVNESECTSFITLCIECNLVCYVEAKLKQRPNEIKDKKGRPLLHYALMPMTNSSRVRRADSRYKFIASGDANLSLVKTLLQHGADPNEEFTEWPSPWEYGLDARPGFPSSSWDGDIPKLLIYYGADPFVGIMAPKKTHARSALFQVRCKFENAPQRKEELITALKARGGRYFEGEEIELDYQRNLHGRGRDSRANQTISFNGRYRSSHADQVDWTPQHDSILLQQLIDKTIKLGNARDDPFQTPSWSRTKNTPSLIKSDLSYAHHLVHGTERKTLTENEQLVEIIQFHIRRLEDVERFGDTALLHYVEILDSLTSSRFTRRSRRYFEPFKSRGLTPITRNSGYYDYNYW</sequence>
<reference evidence="1 2" key="1">
    <citation type="submission" date="2023-08" db="EMBL/GenBank/DDBJ databases">
        <title>Black Yeasts Isolated from many extreme environments.</title>
        <authorList>
            <person name="Coleine C."/>
            <person name="Stajich J.E."/>
            <person name="Selbmann L."/>
        </authorList>
    </citation>
    <scope>NUCLEOTIDE SEQUENCE [LARGE SCALE GENOMIC DNA]</scope>
    <source>
        <strain evidence="1 2">CCFEE 5792</strain>
    </source>
</reference>
<organism evidence="1 2">
    <name type="scientific">Exophiala bonariae</name>
    <dbReference type="NCBI Taxonomy" id="1690606"/>
    <lineage>
        <taxon>Eukaryota</taxon>
        <taxon>Fungi</taxon>
        <taxon>Dikarya</taxon>
        <taxon>Ascomycota</taxon>
        <taxon>Pezizomycotina</taxon>
        <taxon>Eurotiomycetes</taxon>
        <taxon>Chaetothyriomycetidae</taxon>
        <taxon>Chaetothyriales</taxon>
        <taxon>Herpotrichiellaceae</taxon>
        <taxon>Exophiala</taxon>
    </lineage>
</organism>
<name>A0AAV9N7V0_9EURO</name>
<protein>
    <recommendedName>
        <fullName evidence="3">Ankyrin repeat protein</fullName>
    </recommendedName>
</protein>
<accession>A0AAV9N7V0</accession>
<dbReference type="EMBL" id="JAVRRD010000015">
    <property type="protein sequence ID" value="KAK5051385.1"/>
    <property type="molecule type" value="Genomic_DNA"/>
</dbReference>
<dbReference type="AlphaFoldDB" id="A0AAV9N7V0"/>
<dbReference type="GeneID" id="89971231"/>
<dbReference type="RefSeq" id="XP_064705612.1">
    <property type="nucleotide sequence ID" value="XM_064846632.1"/>
</dbReference>